<reference evidence="3" key="1">
    <citation type="submission" date="2021-03" db="EMBL/GenBank/DDBJ databases">
        <authorList>
            <person name="Bekaert M."/>
        </authorList>
    </citation>
    <scope>NUCLEOTIDE SEQUENCE</scope>
</reference>
<feature type="region of interest" description="Disordered" evidence="1">
    <location>
        <begin position="1"/>
        <end position="20"/>
    </location>
</feature>
<dbReference type="Pfam" id="PF13519">
    <property type="entry name" value="VWA_2"/>
    <property type="match status" value="1"/>
</dbReference>
<dbReference type="PANTHER" id="PTHR10579">
    <property type="entry name" value="CALCIUM-ACTIVATED CHLORIDE CHANNEL REGULATOR"/>
    <property type="match status" value="1"/>
</dbReference>
<evidence type="ECO:0000313" key="3">
    <source>
        <dbReference type="EMBL" id="CAG2243454.1"/>
    </source>
</evidence>
<dbReference type="AlphaFoldDB" id="A0A8S3UI26"/>
<organism evidence="3 4">
    <name type="scientific">Mytilus edulis</name>
    <name type="common">Blue mussel</name>
    <dbReference type="NCBI Taxonomy" id="6550"/>
    <lineage>
        <taxon>Eukaryota</taxon>
        <taxon>Metazoa</taxon>
        <taxon>Spiralia</taxon>
        <taxon>Lophotrochozoa</taxon>
        <taxon>Mollusca</taxon>
        <taxon>Bivalvia</taxon>
        <taxon>Autobranchia</taxon>
        <taxon>Pteriomorphia</taxon>
        <taxon>Mytilida</taxon>
        <taxon>Mytiloidea</taxon>
        <taxon>Mytilidae</taxon>
        <taxon>Mytilinae</taxon>
        <taxon>Mytilus</taxon>
    </lineage>
</organism>
<accession>A0A8S3UI26</accession>
<dbReference type="EMBL" id="CAJPWZ010002703">
    <property type="protein sequence ID" value="CAG2243454.1"/>
    <property type="molecule type" value="Genomic_DNA"/>
</dbReference>
<dbReference type="CDD" id="cd00198">
    <property type="entry name" value="vWFA"/>
    <property type="match status" value="1"/>
</dbReference>
<dbReference type="PANTHER" id="PTHR10579:SF177">
    <property type="entry name" value="CALCIUM-ACTIVATED CHLORIDE CHANNEL REGULATOR 4-LIKE PROTEIN"/>
    <property type="match status" value="1"/>
</dbReference>
<sequence length="268" mass="28764">MRTHLDFKDTTPGLPNKDTSPSFSYIQPNGVDKICLVIDVSGSMSSMIALARNAAISLIKLIIPDGSYVSIVQFSNTAVMLKNLTKITSEKVRDELVDALPTIVRGSTSIGAGLRVALNEFIRHNPLTIGNIIYLTSDGGENARPYIWDVLPDILNSGIQSKHISSHNDQAYNDTFAVDSSIGNDTVIQYSSRMLKNVALHVTDPSGKTYTEIGKNNQQGVIAVKLPGTAEVGKYTISVSSPSGKVDGTLGVQSKPSTSEKDVIKIKA</sequence>
<evidence type="ECO:0000256" key="1">
    <source>
        <dbReference type="SAM" id="MobiDB-lite"/>
    </source>
</evidence>
<comment type="caution">
    <text evidence="3">The sequence shown here is derived from an EMBL/GenBank/DDBJ whole genome shotgun (WGS) entry which is preliminary data.</text>
</comment>
<keyword evidence="4" id="KW-1185">Reference proteome</keyword>
<gene>
    <name evidence="3" type="ORF">MEDL_55640</name>
</gene>
<evidence type="ECO:0000313" key="4">
    <source>
        <dbReference type="Proteomes" id="UP000683360"/>
    </source>
</evidence>
<dbReference type="Gene3D" id="3.40.50.410">
    <property type="entry name" value="von Willebrand factor, type A domain"/>
    <property type="match status" value="1"/>
</dbReference>
<dbReference type="InterPro" id="IPR036465">
    <property type="entry name" value="vWFA_dom_sf"/>
</dbReference>
<dbReference type="InterPro" id="IPR051266">
    <property type="entry name" value="CLCR"/>
</dbReference>
<dbReference type="PROSITE" id="PS50234">
    <property type="entry name" value="VWFA"/>
    <property type="match status" value="1"/>
</dbReference>
<feature type="domain" description="VWFA" evidence="2">
    <location>
        <begin position="33"/>
        <end position="160"/>
    </location>
</feature>
<proteinExistence type="predicted"/>
<dbReference type="Proteomes" id="UP000683360">
    <property type="component" value="Unassembled WGS sequence"/>
</dbReference>
<dbReference type="OrthoDB" id="10021899at2759"/>
<name>A0A8S3UI26_MYTED</name>
<dbReference type="SUPFAM" id="SSF53300">
    <property type="entry name" value="vWA-like"/>
    <property type="match status" value="1"/>
</dbReference>
<dbReference type="InterPro" id="IPR002035">
    <property type="entry name" value="VWF_A"/>
</dbReference>
<protein>
    <submittedName>
        <fullName evidence="3">CLCA3_4</fullName>
    </submittedName>
</protein>
<evidence type="ECO:0000259" key="2">
    <source>
        <dbReference type="PROSITE" id="PS50234"/>
    </source>
</evidence>
<dbReference type="SMART" id="SM00327">
    <property type="entry name" value="VWA"/>
    <property type="match status" value="1"/>
</dbReference>